<dbReference type="AlphaFoldDB" id="A0A5M9WNG2"/>
<dbReference type="EMBL" id="RIAS01000002">
    <property type="protein sequence ID" value="KAA8783079.1"/>
    <property type="molecule type" value="Genomic_DNA"/>
</dbReference>
<protein>
    <submittedName>
        <fullName evidence="2">Uncharacterized protein</fullName>
    </submittedName>
</protein>
<name>A0A5M9WNG2_PAEAM</name>
<organism evidence="2 3">
    <name type="scientific">Paenibacillus amylolyticus</name>
    <dbReference type="NCBI Taxonomy" id="1451"/>
    <lineage>
        <taxon>Bacteria</taxon>
        <taxon>Bacillati</taxon>
        <taxon>Bacillota</taxon>
        <taxon>Bacilli</taxon>
        <taxon>Bacillales</taxon>
        <taxon>Paenibacillaceae</taxon>
        <taxon>Paenibacillus</taxon>
    </lineage>
</organism>
<feature type="chain" id="PRO_5024320056" evidence="1">
    <location>
        <begin position="29"/>
        <end position="330"/>
    </location>
</feature>
<feature type="signal peptide" evidence="1">
    <location>
        <begin position="1"/>
        <end position="28"/>
    </location>
</feature>
<dbReference type="OrthoDB" id="2658383at2"/>
<dbReference type="Proteomes" id="UP000323664">
    <property type="component" value="Unassembled WGS sequence"/>
</dbReference>
<comment type="caution">
    <text evidence="2">The sequence shown here is derived from an EMBL/GenBank/DDBJ whole genome shotgun (WGS) entry which is preliminary data.</text>
</comment>
<dbReference type="RefSeq" id="WP_123062981.1">
    <property type="nucleotide sequence ID" value="NZ_RIAS01000002.1"/>
</dbReference>
<keyword evidence="1" id="KW-0732">Signal</keyword>
<evidence type="ECO:0000313" key="2">
    <source>
        <dbReference type="EMBL" id="KAA8783079.1"/>
    </source>
</evidence>
<proteinExistence type="predicted"/>
<evidence type="ECO:0000313" key="3">
    <source>
        <dbReference type="Proteomes" id="UP000323664"/>
    </source>
</evidence>
<accession>A0A5M9WNG2</accession>
<evidence type="ECO:0000256" key="1">
    <source>
        <dbReference type="SAM" id="SignalP"/>
    </source>
</evidence>
<gene>
    <name evidence="2" type="ORF">EC604_04375</name>
</gene>
<reference evidence="2 3" key="1">
    <citation type="journal article" date="2019" name="J. Ind. Microbiol. Biotechnol.">
        <title>Paenibacillus amylolyticus 27C64 has a diverse set of carbohydrate-active enzymes and complete pectin deconstruction system.</title>
        <authorList>
            <person name="Keggi C."/>
            <person name="Doran-Peterson J."/>
        </authorList>
    </citation>
    <scope>NUCLEOTIDE SEQUENCE [LARGE SCALE GENOMIC DNA]</scope>
    <source>
        <strain evidence="2 3">27C64</strain>
    </source>
</reference>
<sequence>MNKILKNLAQCSLSIVLSVSLFTPVSSAASTQVQGNEVLLNSGWSQKEINDLLSEDEIQKYASGEISDTTTHFVKQTIKVKVDQSSKAMSTLQSTPEPTLTPVEGSEERVLLSEEEFYQEMKEYEKAEGNPQAILKLGKKQNSPTSLRAANAEVDYVIPDGYMKYTMQAFKTGSKDYQLNLRFEWLKMPVNRGIDVFALGHGPGLVQTGTQDDLVFTGKYNYVTAGQPIKEANITPISKKTDSGGSFVTFRLDQSSLAYSLAAYRGYLSYHTSVSNSTELTTSVEGYYKHKVSKLTVSPSVSYPLSVGLSISSESSYVTESPTPYFSLKL</sequence>